<accession>A0AAJ0MW73</accession>
<dbReference type="RefSeq" id="XP_062698104.1">
    <property type="nucleotide sequence ID" value="XM_062836717.1"/>
</dbReference>
<gene>
    <name evidence="2" type="ORF">B0T23DRAFT_372223</name>
</gene>
<dbReference type="EMBL" id="JAULSX010000001">
    <property type="protein sequence ID" value="KAK3500471.1"/>
    <property type="molecule type" value="Genomic_DNA"/>
</dbReference>
<feature type="compositionally biased region" description="Basic and acidic residues" evidence="1">
    <location>
        <begin position="365"/>
        <end position="378"/>
    </location>
</feature>
<feature type="compositionally biased region" description="Polar residues" evidence="1">
    <location>
        <begin position="379"/>
        <end position="396"/>
    </location>
</feature>
<feature type="compositionally biased region" description="Acidic residues" evidence="1">
    <location>
        <begin position="405"/>
        <end position="414"/>
    </location>
</feature>
<dbReference type="Proteomes" id="UP001285908">
    <property type="component" value="Unassembled WGS sequence"/>
</dbReference>
<name>A0AAJ0MW73_9PEZI</name>
<reference evidence="2 3" key="1">
    <citation type="journal article" date="2023" name="Mol. Phylogenet. Evol.">
        <title>Genome-scale phylogeny and comparative genomics of the fungal order Sordariales.</title>
        <authorList>
            <person name="Hensen N."/>
            <person name="Bonometti L."/>
            <person name="Westerberg I."/>
            <person name="Brannstrom I.O."/>
            <person name="Guillou S."/>
            <person name="Cros-Aarteil S."/>
            <person name="Calhoun S."/>
            <person name="Haridas S."/>
            <person name="Kuo A."/>
            <person name="Mondo S."/>
            <person name="Pangilinan J."/>
            <person name="Riley R."/>
            <person name="LaButti K."/>
            <person name="Andreopoulos B."/>
            <person name="Lipzen A."/>
            <person name="Chen C."/>
            <person name="Yan M."/>
            <person name="Daum C."/>
            <person name="Ng V."/>
            <person name="Clum A."/>
            <person name="Steindorff A."/>
            <person name="Ohm R.A."/>
            <person name="Martin F."/>
            <person name="Silar P."/>
            <person name="Natvig D.O."/>
            <person name="Lalanne C."/>
            <person name="Gautier V."/>
            <person name="Ament-Velasquez S.L."/>
            <person name="Kruys A."/>
            <person name="Hutchinson M.I."/>
            <person name="Powell A.J."/>
            <person name="Barry K."/>
            <person name="Miller A.N."/>
            <person name="Grigoriev I.V."/>
            <person name="Debuchy R."/>
            <person name="Gladieux P."/>
            <person name="Hiltunen Thoren M."/>
            <person name="Johannesson H."/>
        </authorList>
    </citation>
    <scope>NUCLEOTIDE SEQUENCE [LARGE SCALE GENOMIC DNA]</scope>
    <source>
        <strain evidence="2 3">FGSC 10403</strain>
    </source>
</reference>
<protein>
    <submittedName>
        <fullName evidence="2">Uncharacterized protein</fullName>
    </submittedName>
</protein>
<feature type="compositionally biased region" description="Polar residues" evidence="1">
    <location>
        <begin position="463"/>
        <end position="473"/>
    </location>
</feature>
<evidence type="ECO:0000313" key="3">
    <source>
        <dbReference type="Proteomes" id="UP001285908"/>
    </source>
</evidence>
<feature type="compositionally biased region" description="Polar residues" evidence="1">
    <location>
        <begin position="322"/>
        <end position="339"/>
    </location>
</feature>
<evidence type="ECO:0000313" key="2">
    <source>
        <dbReference type="EMBL" id="KAK3500471.1"/>
    </source>
</evidence>
<dbReference type="GeneID" id="87874339"/>
<keyword evidence="3" id="KW-1185">Reference proteome</keyword>
<proteinExistence type="predicted"/>
<organism evidence="2 3">
    <name type="scientific">Neurospora hispaniola</name>
    <dbReference type="NCBI Taxonomy" id="588809"/>
    <lineage>
        <taxon>Eukaryota</taxon>
        <taxon>Fungi</taxon>
        <taxon>Dikarya</taxon>
        <taxon>Ascomycota</taxon>
        <taxon>Pezizomycotina</taxon>
        <taxon>Sordariomycetes</taxon>
        <taxon>Sordariomycetidae</taxon>
        <taxon>Sordariales</taxon>
        <taxon>Sordariaceae</taxon>
        <taxon>Neurospora</taxon>
    </lineage>
</organism>
<sequence length="566" mass="64445">MDDDHKMMRKSYVTNAKAFRTIALQRWPKPQTKNDSGLACLVAVVRHLLSCFPRQLRVEIAETAECSEALKGFLQSDTELSFKSLRRVFDQNNPMTFESLIEQPPMVSMLQDRPCFQFHCGEYATPNGGPREGQTQFLQVAATGMEWDGTGQQSLTEHIRQHEMYRKFLEIQTAVNSERAPSTPLMIRLKYTNKAHGRWFPSDLSSFSLRNSFPEDSAPSPNDIFRYYAVAVIKLRRSDNEDDSLRLYDEYGNPLEYSRRVDKTVAPWSEEWTIENEGEYVIYYIRNSSPVTPPSHPLVTVSPPQRTILLQKSRQAFEASKMGQNPPQLSSNETHSPPAQSQQQRDRQRAGILSNSTSRPVVSHSDQETAEDAKENDQRQVFTKNNEQEQTSSPKSVMSPPFSDSESDSDDDDEPHPQLDEKILFLLDDAMAKSTDTTRRTASNVEPRSRSSASHSVMPHLRNQVSNRDQVASSVRPEDPQKSQGVRHTRHQQAQRGGSLVGQKPPHPKAAAPSAFSRTQPEYHDRANSERRTDDRGIMQSPSRQFYPGRSRESSPTDQYLWKATR</sequence>
<dbReference type="AlphaFoldDB" id="A0AAJ0MW73"/>
<feature type="compositionally biased region" description="Basic and acidic residues" evidence="1">
    <location>
        <begin position="521"/>
        <end position="537"/>
    </location>
</feature>
<comment type="caution">
    <text evidence="2">The sequence shown here is derived from an EMBL/GenBank/DDBJ whole genome shotgun (WGS) entry which is preliminary data.</text>
</comment>
<feature type="compositionally biased region" description="Polar residues" evidence="1">
    <location>
        <begin position="440"/>
        <end position="455"/>
    </location>
</feature>
<evidence type="ECO:0000256" key="1">
    <source>
        <dbReference type="SAM" id="MobiDB-lite"/>
    </source>
</evidence>
<feature type="region of interest" description="Disordered" evidence="1">
    <location>
        <begin position="317"/>
        <end position="566"/>
    </location>
</feature>